<feature type="transmembrane region" description="Helical" evidence="11">
    <location>
        <begin position="72"/>
        <end position="95"/>
    </location>
</feature>
<dbReference type="CDD" id="cd00130">
    <property type="entry name" value="PAS"/>
    <property type="match status" value="3"/>
</dbReference>
<evidence type="ECO:0000256" key="6">
    <source>
        <dbReference type="ARBA" id="ARBA00022692"/>
    </source>
</evidence>
<evidence type="ECO:0000256" key="7">
    <source>
        <dbReference type="ARBA" id="ARBA00022989"/>
    </source>
</evidence>
<dbReference type="Gene3D" id="1.10.287.130">
    <property type="match status" value="1"/>
</dbReference>
<feature type="domain" description="PAS" evidence="14">
    <location>
        <begin position="582"/>
        <end position="653"/>
    </location>
</feature>
<dbReference type="SMART" id="SM00091">
    <property type="entry name" value="PAS"/>
    <property type="match status" value="3"/>
</dbReference>
<comment type="subcellular location">
    <subcellularLocation>
        <location evidence="2">Cell membrane</location>
        <topology evidence="2">Multi-pass membrane protein</topology>
    </subcellularLocation>
</comment>
<dbReference type="Gene3D" id="3.30.450.20">
    <property type="entry name" value="PAS domain"/>
    <property type="match status" value="4"/>
</dbReference>
<evidence type="ECO:0000259" key="15">
    <source>
        <dbReference type="PROSITE" id="PS50113"/>
    </source>
</evidence>
<feature type="domain" description="PAS" evidence="14">
    <location>
        <begin position="467"/>
        <end position="542"/>
    </location>
</feature>
<evidence type="ECO:0000256" key="9">
    <source>
        <dbReference type="ARBA" id="ARBA00023136"/>
    </source>
</evidence>
<dbReference type="PROSITE" id="PS50110">
    <property type="entry name" value="RESPONSE_REGULATORY"/>
    <property type="match status" value="1"/>
</dbReference>
<evidence type="ECO:0000256" key="1">
    <source>
        <dbReference type="ARBA" id="ARBA00000085"/>
    </source>
</evidence>
<keyword evidence="5 10" id="KW-0597">Phosphoprotein</keyword>
<feature type="domain" description="PAS" evidence="14">
    <location>
        <begin position="344"/>
        <end position="415"/>
    </location>
</feature>
<organism evidence="16 17">
    <name type="scientific">Pseudodesulfovibrio alkaliphilus</name>
    <dbReference type="NCBI Taxonomy" id="2661613"/>
    <lineage>
        <taxon>Bacteria</taxon>
        <taxon>Pseudomonadati</taxon>
        <taxon>Thermodesulfobacteriota</taxon>
        <taxon>Desulfovibrionia</taxon>
        <taxon>Desulfovibrionales</taxon>
        <taxon>Desulfovibrionaceae</taxon>
    </lineage>
</organism>
<dbReference type="Pfam" id="PF00512">
    <property type="entry name" value="HisKA"/>
    <property type="match status" value="1"/>
</dbReference>
<dbReference type="Gene3D" id="3.30.565.10">
    <property type="entry name" value="Histidine kinase-like ATPase, C-terminal domain"/>
    <property type="match status" value="1"/>
</dbReference>
<reference evidence="16 17" key="1">
    <citation type="submission" date="2019-11" db="EMBL/GenBank/DDBJ databases">
        <title>Pseudodesulfovibrio alkaliphilus, sp. nov., an alkaliphilic sulfate-reducing bacteria from mud volcano of Taman peninsula, Russia.</title>
        <authorList>
            <person name="Frolova A."/>
            <person name="Merkel A.Y."/>
            <person name="Slobodkin A.I."/>
        </authorList>
    </citation>
    <scope>NUCLEOTIDE SEQUENCE [LARGE SCALE GENOMIC DNA]</scope>
    <source>
        <strain evidence="16 17">F-1</strain>
    </source>
</reference>
<accession>A0A7K1KPF0</accession>
<keyword evidence="17" id="KW-1185">Reference proteome</keyword>
<dbReference type="Pfam" id="PF08447">
    <property type="entry name" value="PAS_3"/>
    <property type="match status" value="1"/>
</dbReference>
<dbReference type="EMBL" id="WODC01000006">
    <property type="protein sequence ID" value="MUM77969.1"/>
    <property type="molecule type" value="Genomic_DNA"/>
</dbReference>
<evidence type="ECO:0000256" key="5">
    <source>
        <dbReference type="ARBA" id="ARBA00022553"/>
    </source>
</evidence>
<dbReference type="FunFam" id="3.30.565.10:FF:000010">
    <property type="entry name" value="Sensor histidine kinase RcsC"/>
    <property type="match status" value="1"/>
</dbReference>
<comment type="caution">
    <text evidence="16">The sequence shown here is derived from an EMBL/GenBank/DDBJ whole genome shotgun (WGS) entry which is preliminary data.</text>
</comment>
<dbReference type="Pfam" id="PF13188">
    <property type="entry name" value="PAS_8"/>
    <property type="match status" value="1"/>
</dbReference>
<dbReference type="SMART" id="SM00388">
    <property type="entry name" value="HisKA"/>
    <property type="match status" value="1"/>
</dbReference>
<dbReference type="SUPFAM" id="SSF55785">
    <property type="entry name" value="PYP-like sensor domain (PAS domain)"/>
    <property type="match status" value="4"/>
</dbReference>
<dbReference type="GO" id="GO:0005886">
    <property type="term" value="C:plasma membrane"/>
    <property type="evidence" value="ECO:0007669"/>
    <property type="project" value="UniProtKB-SubCell"/>
</dbReference>
<evidence type="ECO:0000313" key="17">
    <source>
        <dbReference type="Proteomes" id="UP000461162"/>
    </source>
</evidence>
<dbReference type="InterPro" id="IPR005467">
    <property type="entry name" value="His_kinase_dom"/>
</dbReference>
<dbReference type="Gene3D" id="3.40.50.2300">
    <property type="match status" value="1"/>
</dbReference>
<dbReference type="Pfam" id="PF07694">
    <property type="entry name" value="5TM-5TMR_LYT"/>
    <property type="match status" value="1"/>
</dbReference>
<name>A0A7K1KPF0_9BACT</name>
<dbReference type="PANTHER" id="PTHR45339:SF1">
    <property type="entry name" value="HYBRID SIGNAL TRANSDUCTION HISTIDINE KINASE J"/>
    <property type="match status" value="1"/>
</dbReference>
<feature type="domain" description="Histidine kinase" evidence="12">
    <location>
        <begin position="723"/>
        <end position="945"/>
    </location>
</feature>
<dbReference type="InterPro" id="IPR011006">
    <property type="entry name" value="CheY-like_superfamily"/>
</dbReference>
<evidence type="ECO:0000313" key="16">
    <source>
        <dbReference type="EMBL" id="MUM77969.1"/>
    </source>
</evidence>
<feature type="domain" description="PAC" evidence="15">
    <location>
        <begin position="291"/>
        <end position="343"/>
    </location>
</feature>
<evidence type="ECO:0000259" key="14">
    <source>
        <dbReference type="PROSITE" id="PS50112"/>
    </source>
</evidence>
<dbReference type="NCBIfam" id="TIGR00229">
    <property type="entry name" value="sensory_box"/>
    <property type="match status" value="3"/>
</dbReference>
<dbReference type="GO" id="GO:0071555">
    <property type="term" value="P:cell wall organization"/>
    <property type="evidence" value="ECO:0007669"/>
    <property type="project" value="InterPro"/>
</dbReference>
<dbReference type="CDD" id="cd16922">
    <property type="entry name" value="HATPase_EvgS-ArcB-TorS-like"/>
    <property type="match status" value="1"/>
</dbReference>
<evidence type="ECO:0000256" key="4">
    <source>
        <dbReference type="ARBA" id="ARBA00022475"/>
    </source>
</evidence>
<dbReference type="InterPro" id="IPR003661">
    <property type="entry name" value="HisK_dim/P_dom"/>
</dbReference>
<dbReference type="InterPro" id="IPR001610">
    <property type="entry name" value="PAC"/>
</dbReference>
<keyword evidence="4" id="KW-1003">Cell membrane</keyword>
<feature type="domain" description="Response regulatory" evidence="13">
    <location>
        <begin position="968"/>
        <end position="1087"/>
    </location>
</feature>
<feature type="modified residue" description="4-aspartylphosphate" evidence="10">
    <location>
        <position position="1017"/>
    </location>
</feature>
<dbReference type="PANTHER" id="PTHR45339">
    <property type="entry name" value="HYBRID SIGNAL TRANSDUCTION HISTIDINE KINASE J"/>
    <property type="match status" value="1"/>
</dbReference>
<dbReference type="GO" id="GO:0000155">
    <property type="term" value="F:phosphorelay sensor kinase activity"/>
    <property type="evidence" value="ECO:0007669"/>
    <property type="project" value="InterPro"/>
</dbReference>
<feature type="domain" description="PAC" evidence="15">
    <location>
        <begin position="418"/>
        <end position="469"/>
    </location>
</feature>
<dbReference type="SMART" id="SM00086">
    <property type="entry name" value="PAC"/>
    <property type="match status" value="3"/>
</dbReference>
<evidence type="ECO:0000256" key="10">
    <source>
        <dbReference type="PROSITE-ProRule" id="PRU00169"/>
    </source>
</evidence>
<evidence type="ECO:0000256" key="2">
    <source>
        <dbReference type="ARBA" id="ARBA00004651"/>
    </source>
</evidence>
<dbReference type="InterPro" id="IPR036097">
    <property type="entry name" value="HisK_dim/P_sf"/>
</dbReference>
<feature type="transmembrane region" description="Helical" evidence="11">
    <location>
        <begin position="137"/>
        <end position="155"/>
    </location>
</feature>
<dbReference type="SUPFAM" id="SSF47384">
    <property type="entry name" value="Homodimeric domain of signal transducing histidine kinase"/>
    <property type="match status" value="1"/>
</dbReference>
<keyword evidence="8" id="KW-0902">Two-component regulatory system</keyword>
<dbReference type="SUPFAM" id="SSF52172">
    <property type="entry name" value="CheY-like"/>
    <property type="match status" value="1"/>
</dbReference>
<evidence type="ECO:0000256" key="8">
    <source>
        <dbReference type="ARBA" id="ARBA00023012"/>
    </source>
</evidence>
<dbReference type="PROSITE" id="PS50113">
    <property type="entry name" value="PAC"/>
    <property type="match status" value="2"/>
</dbReference>
<keyword evidence="9 11" id="KW-0472">Membrane</keyword>
<protein>
    <recommendedName>
        <fullName evidence="3">histidine kinase</fullName>
        <ecNumber evidence="3">2.7.13.3</ecNumber>
    </recommendedName>
</protein>
<comment type="catalytic activity">
    <reaction evidence="1">
        <text>ATP + protein L-histidine = ADP + protein N-phospho-L-histidine.</text>
        <dbReference type="EC" id="2.7.13.3"/>
    </reaction>
</comment>
<dbReference type="Pfam" id="PF02518">
    <property type="entry name" value="HATPase_c"/>
    <property type="match status" value="1"/>
</dbReference>
<dbReference type="PRINTS" id="PR00344">
    <property type="entry name" value="BCTRLSENSOR"/>
</dbReference>
<dbReference type="AlphaFoldDB" id="A0A7K1KPF0"/>
<proteinExistence type="predicted"/>
<feature type="transmembrane region" description="Helical" evidence="11">
    <location>
        <begin position="40"/>
        <end position="60"/>
    </location>
</feature>
<dbReference type="SUPFAM" id="SSF55874">
    <property type="entry name" value="ATPase domain of HSP90 chaperone/DNA topoisomerase II/histidine kinase"/>
    <property type="match status" value="1"/>
</dbReference>
<dbReference type="CDD" id="cd00082">
    <property type="entry name" value="HisKA"/>
    <property type="match status" value="1"/>
</dbReference>
<evidence type="ECO:0000256" key="3">
    <source>
        <dbReference type="ARBA" id="ARBA00012438"/>
    </source>
</evidence>
<dbReference type="InterPro" id="IPR001789">
    <property type="entry name" value="Sig_transdc_resp-reg_receiver"/>
</dbReference>
<dbReference type="SMART" id="SM00387">
    <property type="entry name" value="HATPase_c"/>
    <property type="match status" value="1"/>
</dbReference>
<dbReference type="Pfam" id="PF00072">
    <property type="entry name" value="Response_reg"/>
    <property type="match status" value="1"/>
</dbReference>
<dbReference type="InterPro" id="IPR036890">
    <property type="entry name" value="HATPase_C_sf"/>
</dbReference>
<feature type="transmembrane region" description="Helical" evidence="11">
    <location>
        <begin position="167"/>
        <end position="187"/>
    </location>
</feature>
<dbReference type="RefSeq" id="WP_155934591.1">
    <property type="nucleotide sequence ID" value="NZ_WODC01000006.1"/>
</dbReference>
<dbReference type="InterPro" id="IPR011620">
    <property type="entry name" value="Sig_transdc_His_kinase_LytS_TM"/>
</dbReference>
<dbReference type="InterPro" id="IPR035965">
    <property type="entry name" value="PAS-like_dom_sf"/>
</dbReference>
<keyword evidence="6 11" id="KW-0812">Transmembrane</keyword>
<dbReference type="EC" id="2.7.13.3" evidence="3"/>
<evidence type="ECO:0000259" key="12">
    <source>
        <dbReference type="PROSITE" id="PS50109"/>
    </source>
</evidence>
<dbReference type="InterPro" id="IPR013655">
    <property type="entry name" value="PAS_fold_3"/>
</dbReference>
<dbReference type="PROSITE" id="PS50109">
    <property type="entry name" value="HIS_KIN"/>
    <property type="match status" value="1"/>
</dbReference>
<dbReference type="SMART" id="SM00448">
    <property type="entry name" value="REC"/>
    <property type="match status" value="1"/>
</dbReference>
<dbReference type="Proteomes" id="UP000461162">
    <property type="component" value="Unassembled WGS sequence"/>
</dbReference>
<dbReference type="InterPro" id="IPR000700">
    <property type="entry name" value="PAS-assoc_C"/>
</dbReference>
<dbReference type="Pfam" id="PF08448">
    <property type="entry name" value="PAS_4"/>
    <property type="match status" value="2"/>
</dbReference>
<dbReference type="InterPro" id="IPR000014">
    <property type="entry name" value="PAS"/>
</dbReference>
<feature type="transmembrane region" description="Helical" evidence="11">
    <location>
        <begin position="102"/>
        <end position="121"/>
    </location>
</feature>
<keyword evidence="7 11" id="KW-1133">Transmembrane helix</keyword>
<gene>
    <name evidence="16" type="ORF">GKC30_10015</name>
</gene>
<dbReference type="PROSITE" id="PS50112">
    <property type="entry name" value="PAS"/>
    <property type="match status" value="3"/>
</dbReference>
<evidence type="ECO:0000256" key="11">
    <source>
        <dbReference type="SAM" id="Phobius"/>
    </source>
</evidence>
<feature type="transmembrane region" description="Helical" evidence="11">
    <location>
        <begin position="6"/>
        <end position="28"/>
    </location>
</feature>
<dbReference type="InterPro" id="IPR013656">
    <property type="entry name" value="PAS_4"/>
</dbReference>
<dbReference type="CDD" id="cd17546">
    <property type="entry name" value="REC_hyHK_CKI1_RcsC-like"/>
    <property type="match status" value="1"/>
</dbReference>
<dbReference type="Gene3D" id="2.10.70.100">
    <property type="match status" value="1"/>
</dbReference>
<sequence length="1093" mass="121947">MTTSTFLALAQNVSLLLAAAILFDVSALRWRLRSHTPAHFAVGFLLGLIGVVSMATPWTLMPGVIFDARSVLLGISGLFFGGVATAVAMVMTAAFRLHLGGAGAWTGVAVILATGMVGIVWRHARKGSLASISWRELLLFGLTIHLVMLGLMFTLPKATALVVLSRISLPVLLIFPAATCLMGLLLVNRIRRGQTQEALDRQRAELIESQTKLKLTMEMADIAPWEMDIASETFLFDDQFYSLYATTAEREGGYRMSVATYQREFVHPVDMGIVDDEVNRLAITDAPNFARRIEHRIVRRDGEVRHMVVNYLLLRDALGRPIKTIGANQDVTERKRFEQDLFESRERYHTLLSGMPDIVMRFDRQGHHLFVSDSVREYVHLAPGEFLGKTHEELGFSESDSRFWREAIETVFQSREPTETEFTFESRRGPVIFNWRIIPEFDAGGEIPSVLSISRDITEHRRVEQDYESLFMKMLDGFAVHEIICDTNGDPVDYRFLGVNPAFEAMTGMKAETVAGKTVLEILPGTERSWIERYGRVALSGDPVNFSSYSSELDKHFEVTAFRPAPNRFACIFADVSERIQAQEDLRRIFELSKDMISISDIKTSRFLRVNPAFTETLGYSAQELMARPYLSLIHPDDVQPTIDMVEKRLKQGREVINFENRYRKKSGDYIWLNWVAHPLPDKGLNYAIARDVTDRKQYEADLIKAKEAAEAATQAKSQFLANMSHEVRTPLNGILGMLQLMRTTHLDAEQDDYVDNAIQASRRLTRLLSDILDISRIEAEKLIILNEPFDLRETLLTVRDLFTPSARQAGIDFGFMISPGIDKPLLGDSVRVQQVVSNMVGNALKFTLSGSVTVEATELTPLTPNSCRVLFSVADTGPGIPDDRLDSLFQPFTQMDGGWNRPYQGAGLGLSITKHLIELMGGSMCMESRVGVGTTVHISLSFDVADRLDKTHFTPDLDDAPSLAGLRVLLAEDDRVSGIAARRHLEKAGCHVTLCTDGHQTLEALRTGRFDAVLMDVHMPVMDGVDATRSIRHGQAGEANRQIPIIALTAYAMSGDRARLLAEGMDGYVAKPVEARALQDELARVTGTAREG</sequence>
<dbReference type="InterPro" id="IPR004358">
    <property type="entry name" value="Sig_transdc_His_kin-like_C"/>
</dbReference>
<dbReference type="InterPro" id="IPR003594">
    <property type="entry name" value="HATPase_dom"/>
</dbReference>
<evidence type="ECO:0000259" key="13">
    <source>
        <dbReference type="PROSITE" id="PS50110"/>
    </source>
</evidence>